<comment type="caution">
    <text evidence="15">The sequence shown here is derived from an EMBL/GenBank/DDBJ whole genome shotgun (WGS) entry which is preliminary data.</text>
</comment>
<dbReference type="PROSITE" id="PS51188">
    <property type="entry name" value="ZF_CR"/>
    <property type="match status" value="1"/>
</dbReference>
<dbReference type="Pfam" id="PF00684">
    <property type="entry name" value="DnaJ_CXXCXGXG"/>
    <property type="match status" value="1"/>
</dbReference>
<gene>
    <name evidence="11" type="primary">dnaJ</name>
    <name evidence="15" type="ORF">EDD61_10374</name>
</gene>
<evidence type="ECO:0000256" key="10">
    <source>
        <dbReference type="ARBA" id="ARBA00067609"/>
    </source>
</evidence>
<feature type="binding site" evidence="11">
    <location>
        <position position="167"/>
    </location>
    <ligand>
        <name>Zn(2+)</name>
        <dbReference type="ChEBI" id="CHEBI:29105"/>
        <label>2</label>
    </ligand>
</feature>
<evidence type="ECO:0000256" key="11">
    <source>
        <dbReference type="HAMAP-Rule" id="MF_01152"/>
    </source>
</evidence>
<keyword evidence="5 11" id="KW-0863">Zinc-finger</keyword>
<comment type="function">
    <text evidence="11">Participates actively in the response to hyperosmotic and heat shock by preventing the aggregation of stress-denatured proteins and by disaggregating proteins, also in an autonomous, DnaK-independent fashion. Unfolded proteins bind initially to DnaJ; upon interaction with the DnaJ-bound protein, DnaK hydrolyzes its bound ATP, resulting in the formation of a stable complex. GrpE releases ADP from DnaK; ATP binding to DnaK triggers the release of the substrate protein, thus completing the reaction cycle. Several rounds of ATP-dependent interactions between DnaJ, DnaK and GrpE are required for fully efficient folding. Also involved, together with DnaK and GrpE, in the DNA replication of plasmids through activation of initiation proteins.</text>
</comment>
<feature type="repeat" description="CXXCXGXG motif" evidence="11">
    <location>
        <begin position="150"/>
        <end position="157"/>
    </location>
</feature>
<comment type="subunit">
    <text evidence="11">Homodimer.</text>
</comment>
<dbReference type="GO" id="GO:0006260">
    <property type="term" value="P:DNA replication"/>
    <property type="evidence" value="ECO:0007669"/>
    <property type="project" value="UniProtKB-KW"/>
</dbReference>
<evidence type="ECO:0000259" key="14">
    <source>
        <dbReference type="PROSITE" id="PS51188"/>
    </source>
</evidence>
<keyword evidence="3 11" id="KW-0479">Metal-binding</keyword>
<dbReference type="AlphaFoldDB" id="A0A4R3TK96"/>
<feature type="binding site" evidence="11">
    <location>
        <position position="193"/>
    </location>
    <ligand>
        <name>Zn(2+)</name>
        <dbReference type="ChEBI" id="CHEBI:29105"/>
        <label>2</label>
    </ligand>
</feature>
<dbReference type="NCBIfam" id="TIGR02349">
    <property type="entry name" value="DnaJ_bact"/>
    <property type="match status" value="1"/>
</dbReference>
<evidence type="ECO:0000256" key="5">
    <source>
        <dbReference type="ARBA" id="ARBA00022771"/>
    </source>
</evidence>
<feature type="binding site" evidence="11">
    <location>
        <position position="153"/>
    </location>
    <ligand>
        <name>Zn(2+)</name>
        <dbReference type="ChEBI" id="CHEBI:29105"/>
        <label>1</label>
    </ligand>
</feature>
<feature type="binding site" evidence="11">
    <location>
        <position position="207"/>
    </location>
    <ligand>
        <name>Zn(2+)</name>
        <dbReference type="ChEBI" id="CHEBI:29105"/>
        <label>1</label>
    </ligand>
</feature>
<dbReference type="SUPFAM" id="SSF49493">
    <property type="entry name" value="HSP40/DnaJ peptide-binding domain"/>
    <property type="match status" value="2"/>
</dbReference>
<dbReference type="PANTHER" id="PTHR43096">
    <property type="entry name" value="DNAJ HOMOLOG 1, MITOCHONDRIAL-RELATED"/>
    <property type="match status" value="1"/>
</dbReference>
<reference evidence="15 16" key="1">
    <citation type="submission" date="2019-03" db="EMBL/GenBank/DDBJ databases">
        <title>Genomic Encyclopedia of Type Strains, Phase IV (KMG-IV): sequencing the most valuable type-strain genomes for metagenomic binning, comparative biology and taxonomic classification.</title>
        <authorList>
            <person name="Goeker M."/>
        </authorList>
    </citation>
    <scope>NUCLEOTIDE SEQUENCE [LARGE SCALE GENOMIC DNA]</scope>
    <source>
        <strain evidence="15 16">DSM 29481</strain>
    </source>
</reference>
<dbReference type="Proteomes" id="UP000295773">
    <property type="component" value="Unassembled WGS sequence"/>
</dbReference>
<feature type="domain" description="J" evidence="13">
    <location>
        <begin position="8"/>
        <end position="72"/>
    </location>
</feature>
<comment type="domain">
    <text evidence="11">The J domain is necessary and sufficient to stimulate DnaK ATPase activity. Zinc center 1 plays an important role in the autonomous, DnaK-independent chaperone activity of DnaJ. Zinc center 2 is essential for interaction with DnaK and for DnaJ activity.</text>
</comment>
<dbReference type="InterPro" id="IPR001305">
    <property type="entry name" value="HSP_DnaJ_Cys-rich_dom"/>
</dbReference>
<dbReference type="SMART" id="SM00271">
    <property type="entry name" value="DnaJ"/>
    <property type="match status" value="1"/>
</dbReference>
<feature type="repeat" description="CXXCXGXG motif" evidence="11">
    <location>
        <begin position="207"/>
        <end position="214"/>
    </location>
</feature>
<comment type="cofactor">
    <cofactor evidence="11">
        <name>Zn(2+)</name>
        <dbReference type="ChEBI" id="CHEBI:29105"/>
    </cofactor>
    <text evidence="11">Binds 2 Zn(2+) ions per monomer.</text>
</comment>
<keyword evidence="7 11" id="KW-0346">Stress response</keyword>
<dbReference type="InterPro" id="IPR018253">
    <property type="entry name" value="DnaJ_domain_CS"/>
</dbReference>
<name>A0A4R3TK96_9FIRM</name>
<keyword evidence="8 11" id="KW-0143">Chaperone</keyword>
<dbReference type="Pfam" id="PF00226">
    <property type="entry name" value="DnaJ"/>
    <property type="match status" value="1"/>
</dbReference>
<dbReference type="GO" id="GO:0009408">
    <property type="term" value="P:response to heat"/>
    <property type="evidence" value="ECO:0007669"/>
    <property type="project" value="InterPro"/>
</dbReference>
<dbReference type="FunFam" id="1.10.287.110:FF:000031">
    <property type="entry name" value="Molecular chaperone DnaJ"/>
    <property type="match status" value="1"/>
</dbReference>
<dbReference type="CDD" id="cd10719">
    <property type="entry name" value="DnaJ_zf"/>
    <property type="match status" value="1"/>
</dbReference>
<evidence type="ECO:0000256" key="1">
    <source>
        <dbReference type="ARBA" id="ARBA00022490"/>
    </source>
</evidence>
<feature type="binding site" evidence="11">
    <location>
        <position position="196"/>
    </location>
    <ligand>
        <name>Zn(2+)</name>
        <dbReference type="ChEBI" id="CHEBI:29105"/>
        <label>2</label>
    </ligand>
</feature>
<dbReference type="SUPFAM" id="SSF57938">
    <property type="entry name" value="DnaJ/Hsp40 cysteine-rich domain"/>
    <property type="match status" value="1"/>
</dbReference>
<proteinExistence type="inferred from homology"/>
<dbReference type="Gene3D" id="2.60.260.20">
    <property type="entry name" value="Urease metallochaperone UreE, N-terminal domain"/>
    <property type="match status" value="2"/>
</dbReference>
<organism evidence="15 16">
    <name type="scientific">Longicatena caecimuris</name>
    <dbReference type="NCBI Taxonomy" id="1796635"/>
    <lineage>
        <taxon>Bacteria</taxon>
        <taxon>Bacillati</taxon>
        <taxon>Bacillota</taxon>
        <taxon>Erysipelotrichia</taxon>
        <taxon>Erysipelotrichales</taxon>
        <taxon>Erysipelotrichaceae</taxon>
        <taxon>Longicatena</taxon>
    </lineage>
</organism>
<dbReference type="InterPro" id="IPR008971">
    <property type="entry name" value="HSP40/DnaJ_pept-bd"/>
</dbReference>
<dbReference type="EMBL" id="SMBP01000003">
    <property type="protein sequence ID" value="TCU62661.1"/>
    <property type="molecule type" value="Genomic_DNA"/>
</dbReference>
<dbReference type="Gene3D" id="2.10.230.10">
    <property type="entry name" value="Heat shock protein DnaJ, cysteine-rich domain"/>
    <property type="match status" value="1"/>
</dbReference>
<accession>A0A4R3TK96</accession>
<evidence type="ECO:0000256" key="7">
    <source>
        <dbReference type="ARBA" id="ARBA00023016"/>
    </source>
</evidence>
<dbReference type="GO" id="GO:0008270">
    <property type="term" value="F:zinc ion binding"/>
    <property type="evidence" value="ECO:0007669"/>
    <property type="project" value="UniProtKB-UniRule"/>
</dbReference>
<dbReference type="PRINTS" id="PR00625">
    <property type="entry name" value="JDOMAIN"/>
</dbReference>
<evidence type="ECO:0000313" key="15">
    <source>
        <dbReference type="EMBL" id="TCU62661.1"/>
    </source>
</evidence>
<dbReference type="GO" id="GO:0031072">
    <property type="term" value="F:heat shock protein binding"/>
    <property type="evidence" value="ECO:0007669"/>
    <property type="project" value="InterPro"/>
</dbReference>
<keyword evidence="2 11" id="KW-0235">DNA replication</keyword>
<dbReference type="InterPro" id="IPR036410">
    <property type="entry name" value="HSP_DnaJ_Cys-rich_dom_sf"/>
</dbReference>
<feature type="binding site" evidence="11">
    <location>
        <position position="170"/>
    </location>
    <ligand>
        <name>Zn(2+)</name>
        <dbReference type="ChEBI" id="CHEBI:29105"/>
        <label>2</label>
    </ligand>
</feature>
<evidence type="ECO:0000256" key="9">
    <source>
        <dbReference type="ARBA" id="ARBA00061004"/>
    </source>
</evidence>
<dbReference type="GO" id="GO:0005737">
    <property type="term" value="C:cytoplasm"/>
    <property type="evidence" value="ECO:0007669"/>
    <property type="project" value="UniProtKB-SubCell"/>
</dbReference>
<dbReference type="InterPro" id="IPR012724">
    <property type="entry name" value="DnaJ"/>
</dbReference>
<comment type="similarity">
    <text evidence="9 11">Belongs to the DnaJ family.</text>
</comment>
<dbReference type="SUPFAM" id="SSF46565">
    <property type="entry name" value="Chaperone J-domain"/>
    <property type="match status" value="1"/>
</dbReference>
<evidence type="ECO:0000256" key="12">
    <source>
        <dbReference type="PROSITE-ProRule" id="PRU00546"/>
    </source>
</evidence>
<dbReference type="GO" id="GO:0005524">
    <property type="term" value="F:ATP binding"/>
    <property type="evidence" value="ECO:0007669"/>
    <property type="project" value="InterPro"/>
</dbReference>
<dbReference type="PROSITE" id="PS00636">
    <property type="entry name" value="DNAJ_1"/>
    <property type="match status" value="1"/>
</dbReference>
<feature type="zinc finger region" description="CR-type" evidence="12">
    <location>
        <begin position="137"/>
        <end position="219"/>
    </location>
</feature>
<evidence type="ECO:0000313" key="16">
    <source>
        <dbReference type="Proteomes" id="UP000295773"/>
    </source>
</evidence>
<dbReference type="FunFam" id="2.60.260.20:FF:000005">
    <property type="entry name" value="Chaperone protein dnaJ 1, mitochondrial"/>
    <property type="match status" value="1"/>
</dbReference>
<keyword evidence="4 11" id="KW-0677">Repeat</keyword>
<feature type="repeat" description="CXXCXGXG motif" evidence="11">
    <location>
        <begin position="167"/>
        <end position="174"/>
    </location>
</feature>
<evidence type="ECO:0000256" key="3">
    <source>
        <dbReference type="ARBA" id="ARBA00022723"/>
    </source>
</evidence>
<feature type="binding site" evidence="11">
    <location>
        <position position="210"/>
    </location>
    <ligand>
        <name>Zn(2+)</name>
        <dbReference type="ChEBI" id="CHEBI:29105"/>
        <label>1</label>
    </ligand>
</feature>
<feature type="binding site" evidence="11">
    <location>
        <position position="150"/>
    </location>
    <ligand>
        <name>Zn(2+)</name>
        <dbReference type="ChEBI" id="CHEBI:29105"/>
        <label>1</label>
    </ligand>
</feature>
<evidence type="ECO:0000259" key="13">
    <source>
        <dbReference type="PROSITE" id="PS50076"/>
    </source>
</evidence>
<feature type="repeat" description="CXXCXGXG motif" evidence="11">
    <location>
        <begin position="193"/>
        <end position="200"/>
    </location>
</feature>
<dbReference type="Gene3D" id="1.10.287.110">
    <property type="entry name" value="DnaJ domain"/>
    <property type="match status" value="1"/>
</dbReference>
<protein>
    <recommendedName>
        <fullName evidence="10 11">Chaperone protein DnaJ</fullName>
    </recommendedName>
</protein>
<dbReference type="GO" id="GO:0042026">
    <property type="term" value="P:protein refolding"/>
    <property type="evidence" value="ECO:0007669"/>
    <property type="project" value="TreeGrafter"/>
</dbReference>
<keyword evidence="6 11" id="KW-0862">Zinc</keyword>
<evidence type="ECO:0000256" key="4">
    <source>
        <dbReference type="ARBA" id="ARBA00022737"/>
    </source>
</evidence>
<dbReference type="HAMAP" id="MF_01152">
    <property type="entry name" value="DnaJ"/>
    <property type="match status" value="1"/>
</dbReference>
<evidence type="ECO:0000256" key="8">
    <source>
        <dbReference type="ARBA" id="ARBA00023186"/>
    </source>
</evidence>
<keyword evidence="16" id="KW-1185">Reference proteome</keyword>
<dbReference type="PANTHER" id="PTHR43096:SF52">
    <property type="entry name" value="DNAJ HOMOLOG 1, MITOCHONDRIAL-RELATED"/>
    <property type="match status" value="1"/>
</dbReference>
<dbReference type="InterPro" id="IPR036869">
    <property type="entry name" value="J_dom_sf"/>
</dbReference>
<sequence length="371" mass="40843">MSMAEKRDYYEVLGLSKGASEDEIKKAYRKMAKKYHPDINKEPGAEEKFKEINEAYEVLSDPQKKATYDQFGFAGMDGAQGFGGGAGFGGFEDLSDIFGSFFGGGFGGGSRRASNGPRKGNDRFMQMRIDFMDAIFGKTETITIDVDEQCDECMGSGARSKSDVKSCSRCGGTGTVTQQQRTPFGVFQSQTVCPDCNGTGKTIAHKCPKCHGKGYEHKRVKLDIKIPAGIQSGQQVRVPNKGERGVNGGPNGDLYIEILVTRHNQFVRDGNDIRISVPISAIDATLGCKIDVPTVYGDVELTIPAGTQYGQQFRLKGKGVKSPRGSQGDQYVEITVEIPKKLSREEKELYEKIRNRKDHESPFEKFKNAFK</sequence>
<dbReference type="FunFam" id="2.10.230.10:FF:000002">
    <property type="entry name" value="Molecular chaperone DnaJ"/>
    <property type="match status" value="1"/>
</dbReference>
<dbReference type="NCBIfam" id="NF008035">
    <property type="entry name" value="PRK10767.1"/>
    <property type="match status" value="1"/>
</dbReference>
<dbReference type="CDD" id="cd06257">
    <property type="entry name" value="DnaJ"/>
    <property type="match status" value="1"/>
</dbReference>
<dbReference type="GO" id="GO:0051082">
    <property type="term" value="F:unfolded protein binding"/>
    <property type="evidence" value="ECO:0007669"/>
    <property type="project" value="UniProtKB-UniRule"/>
</dbReference>
<feature type="domain" description="CR-type" evidence="14">
    <location>
        <begin position="137"/>
        <end position="219"/>
    </location>
</feature>
<dbReference type="InterPro" id="IPR002939">
    <property type="entry name" value="DnaJ_C"/>
</dbReference>
<comment type="subcellular location">
    <subcellularLocation>
        <location evidence="11">Cytoplasm</location>
    </subcellularLocation>
</comment>
<evidence type="ECO:0000256" key="6">
    <source>
        <dbReference type="ARBA" id="ARBA00022833"/>
    </source>
</evidence>
<keyword evidence="1 11" id="KW-0963">Cytoplasm</keyword>
<dbReference type="PROSITE" id="PS50076">
    <property type="entry name" value="DNAJ_2"/>
    <property type="match status" value="1"/>
</dbReference>
<dbReference type="Pfam" id="PF01556">
    <property type="entry name" value="DnaJ_C"/>
    <property type="match status" value="1"/>
</dbReference>
<dbReference type="InterPro" id="IPR001623">
    <property type="entry name" value="DnaJ_domain"/>
</dbReference>
<evidence type="ECO:0000256" key="2">
    <source>
        <dbReference type="ARBA" id="ARBA00022705"/>
    </source>
</evidence>
<dbReference type="CDD" id="cd10747">
    <property type="entry name" value="DnaJ_C"/>
    <property type="match status" value="1"/>
</dbReference>